<dbReference type="EMBL" id="JANJQO010001808">
    <property type="protein sequence ID" value="KAJ2969162.1"/>
    <property type="molecule type" value="Genomic_DNA"/>
</dbReference>
<evidence type="ECO:0000313" key="1">
    <source>
        <dbReference type="EMBL" id="KAJ2969162.1"/>
    </source>
</evidence>
<protein>
    <submittedName>
        <fullName evidence="1">Uncharacterized protein</fullName>
    </submittedName>
</protein>
<dbReference type="Proteomes" id="UP001143910">
    <property type="component" value="Unassembled WGS sequence"/>
</dbReference>
<comment type="caution">
    <text evidence="1">The sequence shown here is derived from an EMBL/GenBank/DDBJ whole genome shotgun (WGS) entry which is preliminary data.</text>
</comment>
<gene>
    <name evidence="1" type="ORF">NQ176_g8816</name>
</gene>
<accession>A0ACC1MQ89</accession>
<proteinExistence type="predicted"/>
<name>A0ACC1MQ89_9HYPO</name>
<organism evidence="1 2">
    <name type="scientific">Zarea fungicola</name>
    <dbReference type="NCBI Taxonomy" id="93591"/>
    <lineage>
        <taxon>Eukaryota</taxon>
        <taxon>Fungi</taxon>
        <taxon>Dikarya</taxon>
        <taxon>Ascomycota</taxon>
        <taxon>Pezizomycotina</taxon>
        <taxon>Sordariomycetes</taxon>
        <taxon>Hypocreomycetidae</taxon>
        <taxon>Hypocreales</taxon>
        <taxon>Cordycipitaceae</taxon>
        <taxon>Zarea</taxon>
    </lineage>
</organism>
<evidence type="ECO:0000313" key="2">
    <source>
        <dbReference type="Proteomes" id="UP001143910"/>
    </source>
</evidence>
<reference evidence="1" key="1">
    <citation type="submission" date="2022-08" db="EMBL/GenBank/DDBJ databases">
        <title>Genome Sequence of Lecanicillium fungicola.</title>
        <authorList>
            <person name="Buettner E."/>
        </authorList>
    </citation>
    <scope>NUCLEOTIDE SEQUENCE</scope>
    <source>
        <strain evidence="1">Babe33</strain>
    </source>
</reference>
<keyword evidence="2" id="KW-1185">Reference proteome</keyword>
<sequence length="813" mass="90317">MTPRTRSGGVAPPTSNFIYKTSPKLKQVQFPARRKRVRTYGRRGPRRDGSVDERDNEDDSSALTTPALKQKTLTQYDFTSSFNEDSVVELSDASDAEMVDDIEDSDEAEKENISPNFQKETTRKRTAPQQPRKQKKTDKDEESLVQGTEPEGDGQDDEEDDTIRRKRRRSVESANETRTKRRRTLGEEHRMSTMRKSKNSRRRRTLGDSPVMTTSSRSSRYHTQTLTQFMGRTTSFVADSEDDGDLGIKENDGFLEWLGDAETQTPSKAIRASQQYSTLTVGVGTTATAAVTTITADRSPSPYRRTRRRLDVSLVEQPREESVVPQTPVKTLRFDVPPSARHISPSPSRIAAVYGAPSQSRSPYSSRCGKMNSPLKAPTELMGRPTKLFSPAAKKPALEIQDSYATEGWSSVGGTQARQHAPSQTQTEVFSTPAEEMLTNKETAVTQTPVKESRLQDQRNLPPAPTQSQDGHTDQEFFGAVSQIVQGSTAESQQEQEQDQREEDRRQKPLTPKPKIQKPRRTTVMCEIPDSDGEEGAFDTESDANEDDDDAEESQFAAGAETQLLMDLLHSSACRGSGMLQVRNATSSSVASPHAPHLLSSPGAASPSCAITPQSVPSSSMKATVNQQQKQRQKQQQTPRQKTKSGIFAKDIPIDHQGTPLRRPLHHPEPINTQGVPIESQRVPVATLQCFTPATPRTDILLPLSRRTLTSLLSGHQVAIVLPFKLPLQVVRFWLIHDGLLRHLACVSTPENSISSGRSDSRYNPKQENGCGGQGTWTYAISQVYELNNAVTEADMRDEDWIYGQVIRTMMKP</sequence>